<keyword evidence="3" id="KW-1185">Reference proteome</keyword>
<organism evidence="2 3">
    <name type="scientific">Tremella mesenterica</name>
    <name type="common">Jelly fungus</name>
    <dbReference type="NCBI Taxonomy" id="5217"/>
    <lineage>
        <taxon>Eukaryota</taxon>
        <taxon>Fungi</taxon>
        <taxon>Dikarya</taxon>
        <taxon>Basidiomycota</taxon>
        <taxon>Agaricomycotina</taxon>
        <taxon>Tremellomycetes</taxon>
        <taxon>Tremellales</taxon>
        <taxon>Tremellaceae</taxon>
        <taxon>Tremella</taxon>
    </lineage>
</organism>
<feature type="compositionally biased region" description="Polar residues" evidence="1">
    <location>
        <begin position="65"/>
        <end position="76"/>
    </location>
</feature>
<feature type="region of interest" description="Disordered" evidence="1">
    <location>
        <begin position="154"/>
        <end position="185"/>
    </location>
</feature>
<dbReference type="Proteomes" id="UP000289152">
    <property type="component" value="Unassembled WGS sequence"/>
</dbReference>
<feature type="compositionally biased region" description="Polar residues" evidence="1">
    <location>
        <begin position="159"/>
        <end position="170"/>
    </location>
</feature>
<gene>
    <name evidence="2" type="ORF">M231_00512</name>
</gene>
<dbReference type="InParanoid" id="A0A4Q1BVK1"/>
<feature type="compositionally biased region" description="Basic and acidic residues" evidence="1">
    <location>
        <begin position="171"/>
        <end position="185"/>
    </location>
</feature>
<evidence type="ECO:0000256" key="1">
    <source>
        <dbReference type="SAM" id="MobiDB-lite"/>
    </source>
</evidence>
<proteinExistence type="predicted"/>
<evidence type="ECO:0000313" key="2">
    <source>
        <dbReference type="EMBL" id="RXK42155.1"/>
    </source>
</evidence>
<feature type="region of interest" description="Disordered" evidence="1">
    <location>
        <begin position="1"/>
        <end position="136"/>
    </location>
</feature>
<reference evidence="2 3" key="1">
    <citation type="submission" date="2016-06" db="EMBL/GenBank/DDBJ databases">
        <title>Evolution of pathogenesis and genome organization in the Tremellales.</title>
        <authorList>
            <person name="Cuomo C."/>
            <person name="Litvintseva A."/>
            <person name="Heitman J."/>
            <person name="Chen Y."/>
            <person name="Sun S."/>
            <person name="Springer D."/>
            <person name="Dromer F."/>
            <person name="Young S."/>
            <person name="Zeng Q."/>
            <person name="Chapman S."/>
            <person name="Gujja S."/>
            <person name="Saif S."/>
            <person name="Birren B."/>
        </authorList>
    </citation>
    <scope>NUCLEOTIDE SEQUENCE [LARGE SCALE GENOMIC DNA]</scope>
    <source>
        <strain evidence="2 3">ATCC 28783</strain>
    </source>
</reference>
<dbReference type="AlphaFoldDB" id="A0A4Q1BVK1"/>
<feature type="compositionally biased region" description="Basic and acidic residues" evidence="1">
    <location>
        <begin position="18"/>
        <end position="30"/>
    </location>
</feature>
<accession>A0A4Q1BVK1</accession>
<feature type="compositionally biased region" description="Basic and acidic residues" evidence="1">
    <location>
        <begin position="1"/>
        <end position="11"/>
    </location>
</feature>
<protein>
    <submittedName>
        <fullName evidence="2">Uncharacterized protein</fullName>
    </submittedName>
</protein>
<feature type="compositionally biased region" description="Polar residues" evidence="1">
    <location>
        <begin position="109"/>
        <end position="132"/>
    </location>
</feature>
<dbReference type="EMBL" id="SDIL01000003">
    <property type="protein sequence ID" value="RXK42155.1"/>
    <property type="molecule type" value="Genomic_DNA"/>
</dbReference>
<name>A0A4Q1BVK1_TREME</name>
<evidence type="ECO:0000313" key="3">
    <source>
        <dbReference type="Proteomes" id="UP000289152"/>
    </source>
</evidence>
<sequence length="185" mass="20485">MSDHETTHSEPEAGTDVLNREQSVESDRSAESSPFWSFQRGRKPSRQTSPLPLTCPDDAPYTPKLLTQGQNRSIRGTANIGGRTRRASEGPYQSECHLPESRYTPYPSGASQRSTTTGRAVESDSSQNTMTGRQFMPVAPEQALNIFDDPLVKWKPWTSLDNPVETNDTTAGRRGDDTSSRSNDH</sequence>
<dbReference type="VEuPathDB" id="FungiDB:TREMEDRAFT_57172"/>
<comment type="caution">
    <text evidence="2">The sequence shown here is derived from an EMBL/GenBank/DDBJ whole genome shotgun (WGS) entry which is preliminary data.</text>
</comment>